<dbReference type="EMBL" id="HBIR01014479">
    <property type="protein sequence ID" value="CAE0539003.1"/>
    <property type="molecule type" value="Transcribed_RNA"/>
</dbReference>
<gene>
    <name evidence="2" type="ORF">EHUX00137_LOCUS10677</name>
    <name evidence="3" type="ORF">EHUX00137_LOCUS10681</name>
    <name evidence="4" type="ORF">EHUX00137_LOCUS10682</name>
    <name evidence="5" type="ORF">EHUX00137_LOCUS10683</name>
</gene>
<feature type="region of interest" description="Disordered" evidence="1">
    <location>
        <begin position="253"/>
        <end position="282"/>
    </location>
</feature>
<evidence type="ECO:0000313" key="4">
    <source>
        <dbReference type="EMBL" id="CAE0539005.1"/>
    </source>
</evidence>
<name>A0A6V2NQB0_EMIHU</name>
<accession>A0A6V2NQB0</accession>
<evidence type="ECO:0000313" key="2">
    <source>
        <dbReference type="EMBL" id="CAE0538997.1"/>
    </source>
</evidence>
<evidence type="ECO:0000256" key="1">
    <source>
        <dbReference type="SAM" id="MobiDB-lite"/>
    </source>
</evidence>
<reference evidence="2" key="1">
    <citation type="submission" date="2021-01" db="EMBL/GenBank/DDBJ databases">
        <authorList>
            <person name="Corre E."/>
            <person name="Pelletier E."/>
            <person name="Niang G."/>
            <person name="Scheremetjew M."/>
            <person name="Finn R."/>
            <person name="Kale V."/>
            <person name="Holt S."/>
            <person name="Cochrane G."/>
            <person name="Meng A."/>
            <person name="Brown T."/>
            <person name="Cohen L."/>
        </authorList>
    </citation>
    <scope>NUCLEOTIDE SEQUENCE</scope>
    <source>
        <strain evidence="2">379</strain>
    </source>
</reference>
<protein>
    <submittedName>
        <fullName evidence="2">Uncharacterized protein</fullName>
    </submittedName>
</protein>
<feature type="compositionally biased region" description="Basic and acidic residues" evidence="1">
    <location>
        <begin position="752"/>
        <end position="762"/>
    </location>
</feature>
<feature type="region of interest" description="Disordered" evidence="1">
    <location>
        <begin position="747"/>
        <end position="786"/>
    </location>
</feature>
<feature type="region of interest" description="Disordered" evidence="1">
    <location>
        <begin position="212"/>
        <end position="236"/>
    </location>
</feature>
<dbReference type="EMBL" id="HBIR01014480">
    <property type="protein sequence ID" value="CAE0539005.1"/>
    <property type="molecule type" value="Transcribed_RNA"/>
</dbReference>
<evidence type="ECO:0000313" key="3">
    <source>
        <dbReference type="EMBL" id="CAE0539003.1"/>
    </source>
</evidence>
<dbReference type="EMBL" id="HBIR01014475">
    <property type="protein sequence ID" value="CAE0538997.1"/>
    <property type="molecule type" value="Transcribed_RNA"/>
</dbReference>
<organism evidence="2">
    <name type="scientific">Emiliania huxleyi</name>
    <name type="common">Coccolithophore</name>
    <name type="synonym">Pontosphaera huxleyi</name>
    <dbReference type="NCBI Taxonomy" id="2903"/>
    <lineage>
        <taxon>Eukaryota</taxon>
        <taxon>Haptista</taxon>
        <taxon>Haptophyta</taxon>
        <taxon>Prymnesiophyceae</taxon>
        <taxon>Isochrysidales</taxon>
        <taxon>Noelaerhabdaceae</taxon>
        <taxon>Emiliania</taxon>
    </lineage>
</organism>
<dbReference type="AlphaFoldDB" id="A0A6V2NQB0"/>
<dbReference type="EMBL" id="HBIR01014481">
    <property type="protein sequence ID" value="CAE0539006.1"/>
    <property type="molecule type" value="Transcribed_RNA"/>
</dbReference>
<proteinExistence type="predicted"/>
<sequence>MPTISLVGAGASGGAAGHVATLALAMPPRPTPMHVVAGIPMSSHGMPQMHRFGNPQLVPYVPHRMDGYCSIPQQPLYGYAGGTSASHVGAAPALPLPPTTVMYAAPAASTAHAQLPFGHAVLSSPPSAAAYGDPAVRSMLQHVPRHMQLHGAPLAAKHAAPRLDHDPPSAVVQQRWARQCEALSVAAAHAVPNDAEHAWGEPTNKRARAYAPHAPEGWGRGTGGNTGSEHSGEAPADCADDALAAEVLSKGFPRAKVEPPPTGLESLPPSPPELPPALKPASPTWRGYRGSQQLYRLAVLCLLTGAVRYTLYSSRVGFSSAARTGIVQAVVIALALYGCFPASCWQWRNGDHWALPESLRLADCRILCFLALLPPLASILSLSSLCLDSPDPGRARGGAAVELDWEQSGCTRLWREVGAQRMAAIDNFWLDIFVNYTLLGAVFSTLRLTPKRRLINHVVQQCINLLPATMVLLATHDNRWFTRVVCSQTAAMAVGGAVPLLLAASQAGGGLRKAAENLAPLSMYLLRRPRMPPTLFSICLSQAIGLGLQVEGTAALTLAVVPSVIVVLGAAMYPEEILTVDVKYANAFFFTLATVGMYDVYGKWDHYPTEIPAITLLRRVTMVTLLSATTAHATLTWALRCRHFWSLTRTAIAFQGAVRLASAVAMFALGASSGFPPAALSSLPASMMVNTSYILLGALLTPEARRELSRLMWSGIDARSPMSVDHFYARQRPRVLGSSRASVSSVCPLGNADDRGRARQREQPPLSCVTTVPSPPPPRHRTPVNK</sequence>
<feature type="compositionally biased region" description="Pro residues" evidence="1">
    <location>
        <begin position="258"/>
        <end position="278"/>
    </location>
</feature>
<evidence type="ECO:0000313" key="5">
    <source>
        <dbReference type="EMBL" id="CAE0539006.1"/>
    </source>
</evidence>